<sequence>MAKVPTVYDVAERSGVSIATVSRVFRSPDTVREPTRQRVLAAVNDLGYVPSAAARGLAARRTNVIGLFFPGHDETVPDQPVDSARGDTVPIVDDDPAGSPDAENLYFDEVLRGAEIEAWRRGFALMVAAGRGNTREALVTDIAGRVDGLAVLARTVPDELLAYVARRIPVVILAGAQRADEFDHVSASNGPGMRTLANYVLQSHGVHDVVYIAGPTDSPDDAERLAGFRDALADSGVAESSVRVLRSDFTRDGGRATAARILAGPQPRGILCSNDETALGVLDVLEQRGIRVPEDVLVTGFDGIAAGRHSRPSLTTVHQPMVELGRAAVHAITARLDDPSLEPQAFTLPVEVVLRQSCPRV</sequence>
<dbReference type="Pfam" id="PF13377">
    <property type="entry name" value="Peripla_BP_3"/>
    <property type="match status" value="1"/>
</dbReference>
<evidence type="ECO:0000256" key="3">
    <source>
        <dbReference type="ARBA" id="ARBA00023163"/>
    </source>
</evidence>
<dbReference type="CDD" id="cd01392">
    <property type="entry name" value="HTH_LacI"/>
    <property type="match status" value="1"/>
</dbReference>
<evidence type="ECO:0000256" key="2">
    <source>
        <dbReference type="ARBA" id="ARBA00023125"/>
    </source>
</evidence>
<feature type="domain" description="HTH lacI-type" evidence="4">
    <location>
        <begin position="5"/>
        <end position="59"/>
    </location>
</feature>
<keyword evidence="2" id="KW-0238">DNA-binding</keyword>
<dbReference type="SUPFAM" id="SSF47413">
    <property type="entry name" value="lambda repressor-like DNA-binding domains"/>
    <property type="match status" value="1"/>
</dbReference>
<dbReference type="Pfam" id="PF00356">
    <property type="entry name" value="LacI"/>
    <property type="match status" value="1"/>
</dbReference>
<dbReference type="Proteomes" id="UP000092582">
    <property type="component" value="Chromosome 1"/>
</dbReference>
<dbReference type="GO" id="GO:0000976">
    <property type="term" value="F:transcription cis-regulatory region binding"/>
    <property type="evidence" value="ECO:0007669"/>
    <property type="project" value="TreeGrafter"/>
</dbReference>
<dbReference type="CDD" id="cd06267">
    <property type="entry name" value="PBP1_LacI_sugar_binding-like"/>
    <property type="match status" value="1"/>
</dbReference>
<dbReference type="EMBL" id="CP016282">
    <property type="protein sequence ID" value="ANP73248.1"/>
    <property type="molecule type" value="Genomic_DNA"/>
</dbReference>
<evidence type="ECO:0000256" key="1">
    <source>
        <dbReference type="ARBA" id="ARBA00023015"/>
    </source>
</evidence>
<dbReference type="PROSITE" id="PS50932">
    <property type="entry name" value="HTH_LACI_2"/>
    <property type="match status" value="1"/>
</dbReference>
<dbReference type="Gene3D" id="3.40.50.2300">
    <property type="match status" value="2"/>
</dbReference>
<dbReference type="InterPro" id="IPR046335">
    <property type="entry name" value="LacI/GalR-like_sensor"/>
</dbReference>
<keyword evidence="3" id="KW-0804">Transcription</keyword>
<dbReference type="InterPro" id="IPR010982">
    <property type="entry name" value="Lambda_DNA-bd_dom_sf"/>
</dbReference>
<dbReference type="RefSeq" id="WP_066596515.1">
    <property type="nucleotide sequence ID" value="NZ_CP016282.1"/>
</dbReference>
<dbReference type="STRING" id="670052.PA27867_2297"/>
<name>A0A1B1BL35_9MICO</name>
<evidence type="ECO:0000259" key="4">
    <source>
        <dbReference type="PROSITE" id="PS50932"/>
    </source>
</evidence>
<dbReference type="AlphaFoldDB" id="A0A1B1BL35"/>
<dbReference type="PANTHER" id="PTHR30146">
    <property type="entry name" value="LACI-RELATED TRANSCRIPTIONAL REPRESSOR"/>
    <property type="match status" value="1"/>
</dbReference>
<keyword evidence="6" id="KW-1185">Reference proteome</keyword>
<proteinExistence type="predicted"/>
<accession>A0A1B1BL35</accession>
<evidence type="ECO:0000313" key="5">
    <source>
        <dbReference type="EMBL" id="ANP73248.1"/>
    </source>
</evidence>
<dbReference type="PATRIC" id="fig|670052.7.peg.2361"/>
<dbReference type="SMART" id="SM00354">
    <property type="entry name" value="HTH_LACI"/>
    <property type="match status" value="1"/>
</dbReference>
<keyword evidence="1" id="KW-0805">Transcription regulation</keyword>
<dbReference type="Gene3D" id="1.10.260.40">
    <property type="entry name" value="lambda repressor-like DNA-binding domains"/>
    <property type="match status" value="1"/>
</dbReference>
<dbReference type="InterPro" id="IPR000843">
    <property type="entry name" value="HTH_LacI"/>
</dbReference>
<reference evidence="5 6" key="1">
    <citation type="submission" date="2016-06" db="EMBL/GenBank/DDBJ databases">
        <title>Genome sequencing of Cryobacterium arcticum PAMC 27867.</title>
        <authorList>
            <person name="Lee J."/>
            <person name="Kim O.-S."/>
        </authorList>
    </citation>
    <scope>NUCLEOTIDE SEQUENCE [LARGE SCALE GENOMIC DNA]</scope>
    <source>
        <strain evidence="5 6">PAMC 27867</strain>
    </source>
</reference>
<dbReference type="PANTHER" id="PTHR30146:SF109">
    <property type="entry name" value="HTH-TYPE TRANSCRIPTIONAL REGULATOR GALS"/>
    <property type="match status" value="1"/>
</dbReference>
<dbReference type="InterPro" id="IPR028082">
    <property type="entry name" value="Peripla_BP_I"/>
</dbReference>
<organism evidence="5 6">
    <name type="scientific">Cryobacterium arcticum</name>
    <dbReference type="NCBI Taxonomy" id="670052"/>
    <lineage>
        <taxon>Bacteria</taxon>
        <taxon>Bacillati</taxon>
        <taxon>Actinomycetota</taxon>
        <taxon>Actinomycetes</taxon>
        <taxon>Micrococcales</taxon>
        <taxon>Microbacteriaceae</taxon>
        <taxon>Cryobacterium</taxon>
    </lineage>
</organism>
<evidence type="ECO:0000313" key="6">
    <source>
        <dbReference type="Proteomes" id="UP000092582"/>
    </source>
</evidence>
<dbReference type="GO" id="GO:0003700">
    <property type="term" value="F:DNA-binding transcription factor activity"/>
    <property type="evidence" value="ECO:0007669"/>
    <property type="project" value="TreeGrafter"/>
</dbReference>
<gene>
    <name evidence="5" type="ORF">PA27867_2297</name>
</gene>
<dbReference type="KEGG" id="cart:PA27867_2297"/>
<protein>
    <submittedName>
        <fullName evidence="5">Transcriptional regulator</fullName>
    </submittedName>
</protein>
<dbReference type="SUPFAM" id="SSF53822">
    <property type="entry name" value="Periplasmic binding protein-like I"/>
    <property type="match status" value="1"/>
</dbReference>
<dbReference type="OrthoDB" id="4268837at2"/>